<sequence length="55" mass="5809">MPFTRMFIVALIMAAFAVGFSNLAKRTDSVDARPDSSSLTCGEAAGVACPTKRPM</sequence>
<comment type="caution">
    <text evidence="1">The sequence shown here is derived from an EMBL/GenBank/DDBJ whole genome shotgun (WGS) entry which is preliminary data.</text>
</comment>
<protein>
    <submittedName>
        <fullName evidence="1">Uncharacterized protein</fullName>
    </submittedName>
</protein>
<evidence type="ECO:0000313" key="1">
    <source>
        <dbReference type="EMBL" id="MET3659750.1"/>
    </source>
</evidence>
<accession>A0ABV2KFA9</accession>
<reference evidence="1 2" key="1">
    <citation type="submission" date="2024-06" db="EMBL/GenBank/DDBJ databases">
        <title>Genomic Encyclopedia of Type Strains, Phase IV (KMG-IV): sequencing the most valuable type-strain genomes for metagenomic binning, comparative biology and taxonomic classification.</title>
        <authorList>
            <person name="Goeker M."/>
        </authorList>
    </citation>
    <scope>NUCLEOTIDE SEQUENCE [LARGE SCALE GENOMIC DNA]</scope>
    <source>
        <strain evidence="1 2">DSM 19730</strain>
    </source>
</reference>
<name>A0ABV2KFA9_9HYPH</name>
<dbReference type="RefSeq" id="WP_354149689.1">
    <property type="nucleotide sequence ID" value="NZ_JBEPMN010000001.1"/>
</dbReference>
<dbReference type="EMBL" id="JBEPMN010000001">
    <property type="protein sequence ID" value="MET3659750.1"/>
    <property type="molecule type" value="Genomic_DNA"/>
</dbReference>
<organism evidence="1 2">
    <name type="scientific">Aquamicrobium ahrensii</name>
    <dbReference type="NCBI Taxonomy" id="469551"/>
    <lineage>
        <taxon>Bacteria</taxon>
        <taxon>Pseudomonadati</taxon>
        <taxon>Pseudomonadota</taxon>
        <taxon>Alphaproteobacteria</taxon>
        <taxon>Hyphomicrobiales</taxon>
        <taxon>Phyllobacteriaceae</taxon>
        <taxon>Aquamicrobium</taxon>
    </lineage>
</organism>
<keyword evidence="2" id="KW-1185">Reference proteome</keyword>
<proteinExistence type="predicted"/>
<gene>
    <name evidence="1" type="ORF">ABID44_000050</name>
</gene>
<dbReference type="Proteomes" id="UP001549143">
    <property type="component" value="Unassembled WGS sequence"/>
</dbReference>
<evidence type="ECO:0000313" key="2">
    <source>
        <dbReference type="Proteomes" id="UP001549143"/>
    </source>
</evidence>